<organism evidence="2 3">
    <name type="scientific">Marinobacter daqiaonensis</name>
    <dbReference type="NCBI Taxonomy" id="650891"/>
    <lineage>
        <taxon>Bacteria</taxon>
        <taxon>Pseudomonadati</taxon>
        <taxon>Pseudomonadota</taxon>
        <taxon>Gammaproteobacteria</taxon>
        <taxon>Pseudomonadales</taxon>
        <taxon>Marinobacteraceae</taxon>
        <taxon>Marinobacter</taxon>
    </lineage>
</organism>
<protein>
    <submittedName>
        <fullName evidence="2">Uncharacterized protein</fullName>
    </submittedName>
</protein>
<proteinExistence type="predicted"/>
<keyword evidence="3" id="KW-1185">Reference proteome</keyword>
<dbReference type="Proteomes" id="UP000198644">
    <property type="component" value="Unassembled WGS sequence"/>
</dbReference>
<dbReference type="RefSeq" id="WP_092009939.1">
    <property type="nucleotide sequence ID" value="NZ_FOYW01000001.1"/>
</dbReference>
<dbReference type="EMBL" id="FOYW01000001">
    <property type="protein sequence ID" value="SFR54713.1"/>
    <property type="molecule type" value="Genomic_DNA"/>
</dbReference>
<accession>A0A1I6HJR5</accession>
<sequence>MTLTSKLFTTAALLAASGVAPGHPGHEAIGDGLHVEYLFAAGAVVVAAVYGLVLYKRNRDE</sequence>
<keyword evidence="1" id="KW-0812">Transmembrane</keyword>
<keyword evidence="1" id="KW-1133">Transmembrane helix</keyword>
<feature type="transmembrane region" description="Helical" evidence="1">
    <location>
        <begin position="37"/>
        <end position="55"/>
    </location>
</feature>
<evidence type="ECO:0000313" key="3">
    <source>
        <dbReference type="Proteomes" id="UP000198644"/>
    </source>
</evidence>
<name>A0A1I6HJR5_9GAMM</name>
<evidence type="ECO:0000256" key="1">
    <source>
        <dbReference type="SAM" id="Phobius"/>
    </source>
</evidence>
<gene>
    <name evidence="2" type="ORF">SAMN05216203_1300</name>
</gene>
<evidence type="ECO:0000313" key="2">
    <source>
        <dbReference type="EMBL" id="SFR54713.1"/>
    </source>
</evidence>
<dbReference type="AlphaFoldDB" id="A0A1I6HJR5"/>
<keyword evidence="1" id="KW-0472">Membrane</keyword>
<reference evidence="2 3" key="1">
    <citation type="submission" date="2016-10" db="EMBL/GenBank/DDBJ databases">
        <authorList>
            <person name="de Groot N.N."/>
        </authorList>
    </citation>
    <scope>NUCLEOTIDE SEQUENCE [LARGE SCALE GENOMIC DNA]</scope>
    <source>
        <strain evidence="2 3">CGMCC 1.9167</strain>
    </source>
</reference>
<dbReference type="OrthoDB" id="6370966at2"/>